<reference evidence="1 2" key="1">
    <citation type="submission" date="2017-05" db="EMBL/GenBank/DDBJ databases">
        <title>Chromobacterium violaceum GHPS1 isolated from Hydrocarbon polluted soil in French Guiana display an awesome secondary metabolite arsenal and a battery of drug and heavy-metal-resistance and detoxification of xenobiotics proteins.</title>
        <authorList>
            <person name="Belbahri L."/>
        </authorList>
    </citation>
    <scope>NUCLEOTIDE SEQUENCE [LARGE SCALE GENOMIC DNA]</scope>
    <source>
        <strain evidence="1 2">GHPS1</strain>
    </source>
</reference>
<evidence type="ECO:0000313" key="1">
    <source>
        <dbReference type="EMBL" id="OVE46689.1"/>
    </source>
</evidence>
<keyword evidence="2" id="KW-1185">Reference proteome</keyword>
<dbReference type="Proteomes" id="UP000196342">
    <property type="component" value="Unassembled WGS sequence"/>
</dbReference>
<protein>
    <submittedName>
        <fullName evidence="1">Uncharacterized protein</fullName>
    </submittedName>
</protein>
<accession>A0A202B5J3</accession>
<comment type="caution">
    <text evidence="1">The sequence shown here is derived from an EMBL/GenBank/DDBJ whole genome shotgun (WGS) entry which is preliminary data.</text>
</comment>
<evidence type="ECO:0000313" key="2">
    <source>
        <dbReference type="Proteomes" id="UP000196342"/>
    </source>
</evidence>
<gene>
    <name evidence="1" type="ORF">CBW21_17485</name>
</gene>
<proteinExistence type="predicted"/>
<dbReference type="EMBL" id="NHOO01000016">
    <property type="protein sequence ID" value="OVE46689.1"/>
    <property type="molecule type" value="Genomic_DNA"/>
</dbReference>
<dbReference type="RefSeq" id="WP_087698460.1">
    <property type="nucleotide sequence ID" value="NZ_NHOO01000016.1"/>
</dbReference>
<organism evidence="1 2">
    <name type="scientific">Chromobacterium violaceum</name>
    <dbReference type="NCBI Taxonomy" id="536"/>
    <lineage>
        <taxon>Bacteria</taxon>
        <taxon>Pseudomonadati</taxon>
        <taxon>Pseudomonadota</taxon>
        <taxon>Betaproteobacteria</taxon>
        <taxon>Neisseriales</taxon>
        <taxon>Chromobacteriaceae</taxon>
        <taxon>Chromobacterium</taxon>
    </lineage>
</organism>
<dbReference type="AlphaFoldDB" id="A0A202B5J3"/>
<name>A0A202B5J3_CHRVL</name>
<sequence>MNWGELYAHLIACTGLPPDTITQQFDLPRLEAMNAYWRNRPPLHLMVAAYLGIKPETPATPTDGQPDLATMLAQFPQAGAL</sequence>